<organism evidence="1 2">
    <name type="scientific">Pseudomonas brassicacearum subsp. neoaurantiaca</name>
    <dbReference type="NCBI Taxonomy" id="494916"/>
    <lineage>
        <taxon>Bacteria</taxon>
        <taxon>Pseudomonadati</taxon>
        <taxon>Pseudomonadota</taxon>
        <taxon>Gammaproteobacteria</taxon>
        <taxon>Pseudomonadales</taxon>
        <taxon>Pseudomonadaceae</taxon>
        <taxon>Pseudomonas</taxon>
    </lineage>
</organism>
<evidence type="ECO:0000313" key="2">
    <source>
        <dbReference type="Proteomes" id="UP000572407"/>
    </source>
</evidence>
<evidence type="ECO:0000313" key="1">
    <source>
        <dbReference type="EMBL" id="MBA1377717.1"/>
    </source>
</evidence>
<dbReference type="Proteomes" id="UP000572407">
    <property type="component" value="Unassembled WGS sequence"/>
</dbReference>
<dbReference type="AlphaFoldDB" id="A0A7V8RJR3"/>
<reference evidence="1 2" key="1">
    <citation type="submission" date="2019-06" db="EMBL/GenBank/DDBJ databases">
        <title>Analysis of the biodiversity of Brassica napus bacterial endophytes for the selection of potential efficient biofertilizers for rapeseed crops.</title>
        <authorList>
            <person name="Jimenez-Gomez A."/>
            <person name="Saati-Santamaria Z."/>
            <person name="Menendez E."/>
            <person name="Rivas R."/>
            <person name="Mateos P.F."/>
            <person name="Velazquez E."/>
            <person name="Garcia-Fraile P."/>
        </authorList>
    </citation>
    <scope>NUCLEOTIDE SEQUENCE [LARGE SCALE GENOMIC DNA]</scope>
    <source>
        <strain evidence="1 2">CDVBN10</strain>
    </source>
</reference>
<dbReference type="EMBL" id="VDLV01000010">
    <property type="protein sequence ID" value="MBA1377717.1"/>
    <property type="molecule type" value="Genomic_DNA"/>
</dbReference>
<proteinExistence type="predicted"/>
<accession>A0A7V8RJR3</accession>
<comment type="caution">
    <text evidence="1">The sequence shown here is derived from an EMBL/GenBank/DDBJ whole genome shotgun (WGS) entry which is preliminary data.</text>
</comment>
<sequence length="202" mass="23454">MSLVNDFDSLLENIFEGRKDLALFVVGSRCYYLADDKENFCIDVRPEYRGYVERGAMDGELYDAAISAFRGGVPILDVNTFQRYLDNNGVNVCSSEWMGEFFKYGHSAVYFVELYRHIEDVLSGRAEARLDEWGKLRVRLPRFYINLDSKIFQHVDWDRSHESYVPSDWNAKASSEFGGLIPDEDKYWIVDGMDFWSLQSQG</sequence>
<dbReference type="RefSeq" id="WP_181287515.1">
    <property type="nucleotide sequence ID" value="NZ_VDLV01000010.1"/>
</dbReference>
<name>A0A7V8RJR3_9PSED</name>
<protein>
    <submittedName>
        <fullName evidence="1">Uncharacterized protein</fullName>
    </submittedName>
</protein>
<gene>
    <name evidence="1" type="ORF">FHK92_07805</name>
</gene>